<evidence type="ECO:0000313" key="1">
    <source>
        <dbReference type="EMBL" id="MCF2513606.1"/>
    </source>
</evidence>
<dbReference type="EMBL" id="JAKFGM010000001">
    <property type="protein sequence ID" value="MCF2513606.1"/>
    <property type="molecule type" value="Genomic_DNA"/>
</dbReference>
<keyword evidence="2" id="KW-1185">Reference proteome</keyword>
<sequence length="211" mass="23171">MTDAISVTTFVMEERLPWPDDAPMVDVDGPFDAGVIHDAGRRRNCSIRKISTLGATLRGDVIGAPGDEIAVELATGQRPAATIDWVNAGEVGIRFRQPIDMFALINRNLISQPTERRAMPRVELCCSLYVKWGANLSPAVMRNISARGFQIEGEALPPRGTFVSLFVEGLNVPSGEVMWRKGDLAGIELLEELSWTSIIPWIREVGRNKAA</sequence>
<gene>
    <name evidence="1" type="ORF">LVY65_00795</name>
</gene>
<reference evidence="1" key="1">
    <citation type="submission" date="2022-01" db="EMBL/GenBank/DDBJ databases">
        <authorList>
            <person name="Jo J.-H."/>
            <person name="Im W.-T."/>
        </authorList>
    </citation>
    <scope>NUCLEOTIDE SEQUENCE</scope>
    <source>
        <strain evidence="1">G124</strain>
    </source>
</reference>
<dbReference type="RefSeq" id="WP_235066114.1">
    <property type="nucleotide sequence ID" value="NZ_JAKFGM010000001.1"/>
</dbReference>
<name>A0A9X1QIZ3_9SPHN</name>
<dbReference type="Proteomes" id="UP001139410">
    <property type="component" value="Unassembled WGS sequence"/>
</dbReference>
<evidence type="ECO:0008006" key="3">
    <source>
        <dbReference type="Google" id="ProtNLM"/>
    </source>
</evidence>
<dbReference type="AlphaFoldDB" id="A0A9X1QIZ3"/>
<comment type="caution">
    <text evidence="1">The sequence shown here is derived from an EMBL/GenBank/DDBJ whole genome shotgun (WGS) entry which is preliminary data.</text>
</comment>
<accession>A0A9X1QIZ3</accession>
<organism evidence="1 2">
    <name type="scientific">Sphingomonas cremea</name>
    <dbReference type="NCBI Taxonomy" id="2904799"/>
    <lineage>
        <taxon>Bacteria</taxon>
        <taxon>Pseudomonadati</taxon>
        <taxon>Pseudomonadota</taxon>
        <taxon>Alphaproteobacteria</taxon>
        <taxon>Sphingomonadales</taxon>
        <taxon>Sphingomonadaceae</taxon>
        <taxon>Sphingomonas</taxon>
    </lineage>
</organism>
<proteinExistence type="predicted"/>
<dbReference type="SUPFAM" id="SSF141371">
    <property type="entry name" value="PilZ domain-like"/>
    <property type="match status" value="1"/>
</dbReference>
<protein>
    <recommendedName>
        <fullName evidence="3">PilZ domain-containing protein</fullName>
    </recommendedName>
</protein>
<evidence type="ECO:0000313" key="2">
    <source>
        <dbReference type="Proteomes" id="UP001139410"/>
    </source>
</evidence>